<dbReference type="GO" id="GO:0071555">
    <property type="term" value="P:cell wall organization"/>
    <property type="evidence" value="ECO:0007669"/>
    <property type="project" value="TreeGrafter"/>
</dbReference>
<reference evidence="9" key="1">
    <citation type="submission" date="2019-05" db="EMBL/GenBank/DDBJ databases">
        <title>Whole genome sequencing of Pseudanabaena catenata USMAC16.</title>
        <authorList>
            <person name="Khan Z."/>
            <person name="Omar W.M."/>
            <person name="Convey P."/>
            <person name="Merican F."/>
            <person name="Najimudin N."/>
        </authorList>
    </citation>
    <scope>NUCLEOTIDE SEQUENCE</scope>
    <source>
        <strain evidence="9">USMAC16</strain>
    </source>
</reference>
<keyword evidence="4 7" id="KW-0732">Signal</keyword>
<dbReference type="GO" id="GO:0046677">
    <property type="term" value="P:response to antibiotic"/>
    <property type="evidence" value="ECO:0007669"/>
    <property type="project" value="UniProtKB-KW"/>
</dbReference>
<evidence type="ECO:0000256" key="5">
    <source>
        <dbReference type="ARBA" id="ARBA00022801"/>
    </source>
</evidence>
<feature type="domain" description="Penicillin-binding protein transpeptidase" evidence="8">
    <location>
        <begin position="71"/>
        <end position="274"/>
    </location>
</feature>
<evidence type="ECO:0000256" key="6">
    <source>
        <dbReference type="ARBA" id="ARBA00023251"/>
    </source>
</evidence>
<gene>
    <name evidence="9" type="primary">blaOXA</name>
    <name evidence="9" type="ORF">FEV09_04265</name>
</gene>
<protein>
    <recommendedName>
        <fullName evidence="3">beta-lactamase</fullName>
        <ecNumber evidence="3">3.5.2.6</ecNumber>
    </recommendedName>
</protein>
<accession>A0A9X4MCI0</accession>
<dbReference type="PANTHER" id="PTHR30627:SF6">
    <property type="entry name" value="BETA-LACTAMASE YBXI-RELATED"/>
    <property type="match status" value="1"/>
</dbReference>
<comment type="similarity">
    <text evidence="2">Belongs to the class-D beta-lactamase family.</text>
</comment>
<feature type="signal peptide" evidence="7">
    <location>
        <begin position="1"/>
        <end position="24"/>
    </location>
</feature>
<evidence type="ECO:0000256" key="4">
    <source>
        <dbReference type="ARBA" id="ARBA00022729"/>
    </source>
</evidence>
<evidence type="ECO:0000313" key="10">
    <source>
        <dbReference type="Proteomes" id="UP001152872"/>
    </source>
</evidence>
<evidence type="ECO:0000313" key="9">
    <source>
        <dbReference type="EMBL" id="MDG3493764.1"/>
    </source>
</evidence>
<dbReference type="GO" id="GO:0008800">
    <property type="term" value="F:beta-lactamase activity"/>
    <property type="evidence" value="ECO:0007669"/>
    <property type="project" value="UniProtKB-EC"/>
</dbReference>
<dbReference type="AlphaFoldDB" id="A0A9X4MCI0"/>
<dbReference type="EMBL" id="VBTY01000021">
    <property type="protein sequence ID" value="MDG3493764.1"/>
    <property type="molecule type" value="Genomic_DNA"/>
</dbReference>
<feature type="chain" id="PRO_5040970430" description="beta-lactamase" evidence="7">
    <location>
        <begin position="25"/>
        <end position="285"/>
    </location>
</feature>
<dbReference type="InterPro" id="IPR050515">
    <property type="entry name" value="Beta-lactam/transpept"/>
</dbReference>
<keyword evidence="6" id="KW-0046">Antibiotic resistance</keyword>
<evidence type="ECO:0000256" key="2">
    <source>
        <dbReference type="ARBA" id="ARBA00007898"/>
    </source>
</evidence>
<evidence type="ECO:0000256" key="1">
    <source>
        <dbReference type="ARBA" id="ARBA00001526"/>
    </source>
</evidence>
<dbReference type="SUPFAM" id="SSF56601">
    <property type="entry name" value="beta-lactamase/transpeptidase-like"/>
    <property type="match status" value="1"/>
</dbReference>
<dbReference type="NCBIfam" id="NF012161">
    <property type="entry name" value="bla_class_D_main"/>
    <property type="match status" value="1"/>
</dbReference>
<dbReference type="InterPro" id="IPR001460">
    <property type="entry name" value="PCN-bd_Tpept"/>
</dbReference>
<dbReference type="Pfam" id="PF00905">
    <property type="entry name" value="Transpeptidase"/>
    <property type="match status" value="1"/>
</dbReference>
<dbReference type="PANTHER" id="PTHR30627">
    <property type="entry name" value="PEPTIDOGLYCAN D,D-TRANSPEPTIDASE"/>
    <property type="match status" value="1"/>
</dbReference>
<comment type="caution">
    <text evidence="9">The sequence shown here is derived from an EMBL/GenBank/DDBJ whole genome shotgun (WGS) entry which is preliminary data.</text>
</comment>
<sequence>MFETIYSLLFLLCISLAIAPSAFSQDRLPSIPKTNLDFQSQFSRHLAQNLQEAKSEGCFVLYDLKRDRYIRYNSIHCQKRYIPASTFKIFNSLVALETKAIADENTVIPWNGVSNQSFPDWNQDQTMRTAFKRSVVWFYQDLARRAGKERMAKYIEAAGYGNQNIEDKIDTFWLKGKLRISPEEQIKFLVKLYKGDLPFSPAVINTVKDIMVIERQENYTLRGKTGWGSNVDGLQNIGWYVGYVERDNNVYFYALNMTNQDPKFDMISIRKKILFDTLRDLQLVD</sequence>
<organism evidence="9 10">
    <name type="scientific">Pseudanabaena catenata USMAC16</name>
    <dbReference type="NCBI Taxonomy" id="1855837"/>
    <lineage>
        <taxon>Bacteria</taxon>
        <taxon>Bacillati</taxon>
        <taxon>Cyanobacteriota</taxon>
        <taxon>Cyanophyceae</taxon>
        <taxon>Pseudanabaenales</taxon>
        <taxon>Pseudanabaenaceae</taxon>
        <taxon>Pseudanabaena</taxon>
    </lineage>
</organism>
<dbReference type="EC" id="3.5.2.6" evidence="3"/>
<keyword evidence="5 9" id="KW-0378">Hydrolase</keyword>
<proteinExistence type="inferred from homology"/>
<dbReference type="InterPro" id="IPR012338">
    <property type="entry name" value="Beta-lactam/transpept-like"/>
</dbReference>
<dbReference type="Proteomes" id="UP001152872">
    <property type="component" value="Unassembled WGS sequence"/>
</dbReference>
<dbReference type="GO" id="GO:0005886">
    <property type="term" value="C:plasma membrane"/>
    <property type="evidence" value="ECO:0007669"/>
    <property type="project" value="TreeGrafter"/>
</dbReference>
<keyword evidence="10" id="KW-1185">Reference proteome</keyword>
<dbReference type="Gene3D" id="3.40.710.10">
    <property type="entry name" value="DD-peptidase/beta-lactamase superfamily"/>
    <property type="match status" value="1"/>
</dbReference>
<dbReference type="GO" id="GO:0008658">
    <property type="term" value="F:penicillin binding"/>
    <property type="evidence" value="ECO:0007669"/>
    <property type="project" value="InterPro"/>
</dbReference>
<evidence type="ECO:0000256" key="7">
    <source>
        <dbReference type="SAM" id="SignalP"/>
    </source>
</evidence>
<dbReference type="RefSeq" id="WP_009625815.1">
    <property type="nucleotide sequence ID" value="NZ_VBTY01000021.1"/>
</dbReference>
<comment type="catalytic activity">
    <reaction evidence="1">
        <text>a beta-lactam + H2O = a substituted beta-amino acid</text>
        <dbReference type="Rhea" id="RHEA:20401"/>
        <dbReference type="ChEBI" id="CHEBI:15377"/>
        <dbReference type="ChEBI" id="CHEBI:35627"/>
        <dbReference type="ChEBI" id="CHEBI:140347"/>
        <dbReference type="EC" id="3.5.2.6"/>
    </reaction>
</comment>
<evidence type="ECO:0000256" key="3">
    <source>
        <dbReference type="ARBA" id="ARBA00012865"/>
    </source>
</evidence>
<evidence type="ECO:0000259" key="8">
    <source>
        <dbReference type="Pfam" id="PF00905"/>
    </source>
</evidence>
<name>A0A9X4MCI0_9CYAN</name>